<keyword evidence="1" id="KW-0813">Transport</keyword>
<sequence length="77" mass="8855">MVLALRQKEELNKAILDYLSSNGYHQAQTAFKEEAKIEGENDRKFSGLLEKKWTSVIRLQKKVSYQGGCSFRGRNFA</sequence>
<dbReference type="PROSITE" id="PS50896">
    <property type="entry name" value="LISH"/>
    <property type="match status" value="1"/>
</dbReference>
<keyword evidence="10" id="KW-0131">Cell cycle</keyword>
<dbReference type="Pfam" id="PF24951">
    <property type="entry name" value="LisH_PAC1"/>
    <property type="match status" value="1"/>
</dbReference>
<dbReference type="GO" id="GO:0005874">
    <property type="term" value="C:microtubule"/>
    <property type="evidence" value="ECO:0007669"/>
    <property type="project" value="UniProtKB-KW"/>
</dbReference>
<evidence type="ECO:0000256" key="1">
    <source>
        <dbReference type="ARBA" id="ARBA00022448"/>
    </source>
</evidence>
<keyword evidence="2" id="KW-0963">Cytoplasm</keyword>
<evidence type="ECO:0000256" key="8">
    <source>
        <dbReference type="ARBA" id="ARBA00023054"/>
    </source>
</evidence>
<dbReference type="InterPro" id="IPR056795">
    <property type="entry name" value="PAC1-like_LisH-like_dom"/>
</dbReference>
<dbReference type="SUPFAM" id="SSF109925">
    <property type="entry name" value="Lissencephaly-1 protein (Lis-1, PAF-AH alpha) N-terminal domain"/>
    <property type="match status" value="1"/>
</dbReference>
<reference evidence="12 13" key="1">
    <citation type="journal article" date="2019" name="Gigascience">
        <title>Whole-genome sequence of the oriental lung fluke Paragonimus westermani.</title>
        <authorList>
            <person name="Oey H."/>
            <person name="Zakrzewski M."/>
            <person name="Narain K."/>
            <person name="Devi K.R."/>
            <person name="Agatsuma T."/>
            <person name="Nawaratna S."/>
            <person name="Gobert G.N."/>
            <person name="Jones M.K."/>
            <person name="Ragan M.A."/>
            <person name="McManus D.P."/>
            <person name="Krause L."/>
        </authorList>
    </citation>
    <scope>NUCLEOTIDE SEQUENCE [LARGE SCALE GENOMIC DNA]</scope>
    <source>
        <strain evidence="12 13">IND2009</strain>
    </source>
</reference>
<dbReference type="Proteomes" id="UP000324629">
    <property type="component" value="Unassembled WGS sequence"/>
</dbReference>
<name>A0A5J4P550_9TREM</name>
<dbReference type="GO" id="GO:0051301">
    <property type="term" value="P:cell division"/>
    <property type="evidence" value="ECO:0007669"/>
    <property type="project" value="UniProtKB-KW"/>
</dbReference>
<evidence type="ECO:0000256" key="9">
    <source>
        <dbReference type="ARBA" id="ARBA00023212"/>
    </source>
</evidence>
<comment type="caution">
    <text evidence="12">The sequence shown here is derived from an EMBL/GenBank/DDBJ whole genome shotgun (WGS) entry which is preliminary data.</text>
</comment>
<accession>A0A5J4P550</accession>
<keyword evidence="4" id="KW-0132">Cell division</keyword>
<evidence type="ECO:0000256" key="2">
    <source>
        <dbReference type="ARBA" id="ARBA00022490"/>
    </source>
</evidence>
<evidence type="ECO:0000256" key="6">
    <source>
        <dbReference type="ARBA" id="ARBA00022737"/>
    </source>
</evidence>
<evidence type="ECO:0000256" key="3">
    <source>
        <dbReference type="ARBA" id="ARBA00022574"/>
    </source>
</evidence>
<feature type="domain" description="PAC1-like LisH-like dimerisation" evidence="11">
    <location>
        <begin position="6"/>
        <end position="39"/>
    </location>
</feature>
<evidence type="ECO:0000256" key="5">
    <source>
        <dbReference type="ARBA" id="ARBA00022701"/>
    </source>
</evidence>
<keyword evidence="13" id="KW-1185">Reference proteome</keyword>
<dbReference type="InterPro" id="IPR006594">
    <property type="entry name" value="LisH"/>
</dbReference>
<dbReference type="Gene3D" id="1.20.960.30">
    <property type="match status" value="1"/>
</dbReference>
<evidence type="ECO:0000313" key="12">
    <source>
        <dbReference type="EMBL" id="KAA3682358.1"/>
    </source>
</evidence>
<keyword evidence="8" id="KW-0175">Coiled coil</keyword>
<dbReference type="AlphaFoldDB" id="A0A5J4P550"/>
<protein>
    <recommendedName>
        <fullName evidence="11">PAC1-like LisH-like dimerisation domain-containing protein</fullName>
    </recommendedName>
</protein>
<evidence type="ECO:0000256" key="10">
    <source>
        <dbReference type="ARBA" id="ARBA00023306"/>
    </source>
</evidence>
<dbReference type="SMART" id="SM00667">
    <property type="entry name" value="LisH"/>
    <property type="match status" value="1"/>
</dbReference>
<proteinExistence type="predicted"/>
<evidence type="ECO:0000256" key="4">
    <source>
        <dbReference type="ARBA" id="ARBA00022618"/>
    </source>
</evidence>
<evidence type="ECO:0000256" key="7">
    <source>
        <dbReference type="ARBA" id="ARBA00022776"/>
    </source>
</evidence>
<keyword evidence="6" id="KW-0677">Repeat</keyword>
<evidence type="ECO:0000313" key="13">
    <source>
        <dbReference type="Proteomes" id="UP000324629"/>
    </source>
</evidence>
<keyword evidence="9" id="KW-0206">Cytoskeleton</keyword>
<gene>
    <name evidence="12" type="ORF">DEA37_0006606</name>
</gene>
<dbReference type="FunFam" id="1.20.960.30:FF:000002">
    <property type="entry name" value="Platelet-activating factor acetylhydrolase ib"/>
    <property type="match status" value="1"/>
</dbReference>
<keyword evidence="5" id="KW-0493">Microtubule</keyword>
<evidence type="ECO:0000259" key="11">
    <source>
        <dbReference type="Pfam" id="PF24951"/>
    </source>
</evidence>
<keyword evidence="7" id="KW-0498">Mitosis</keyword>
<organism evidence="12 13">
    <name type="scientific">Paragonimus westermani</name>
    <dbReference type="NCBI Taxonomy" id="34504"/>
    <lineage>
        <taxon>Eukaryota</taxon>
        <taxon>Metazoa</taxon>
        <taxon>Spiralia</taxon>
        <taxon>Lophotrochozoa</taxon>
        <taxon>Platyhelminthes</taxon>
        <taxon>Trematoda</taxon>
        <taxon>Digenea</taxon>
        <taxon>Plagiorchiida</taxon>
        <taxon>Troglotremata</taxon>
        <taxon>Troglotrematidae</taxon>
        <taxon>Paragonimus</taxon>
    </lineage>
</organism>
<keyword evidence="3" id="KW-0853">WD repeat</keyword>
<dbReference type="InterPro" id="IPR037190">
    <property type="entry name" value="LIS1_N"/>
</dbReference>
<dbReference type="EMBL" id="QNGE01000025">
    <property type="protein sequence ID" value="KAA3682358.1"/>
    <property type="molecule type" value="Genomic_DNA"/>
</dbReference>